<dbReference type="Proteomes" id="UP000034883">
    <property type="component" value="Chromosome"/>
</dbReference>
<dbReference type="RefSeq" id="WP_053232824.1">
    <property type="nucleotide sequence ID" value="NZ_CP011125.1"/>
</dbReference>
<gene>
    <name evidence="2" type="ORF">DB32_002720</name>
</gene>
<dbReference type="KEGG" id="samy:DB32_002720"/>
<feature type="transmembrane region" description="Helical" evidence="1">
    <location>
        <begin position="167"/>
        <end position="191"/>
    </location>
</feature>
<dbReference type="AlphaFoldDB" id="A0A0F6W2H2"/>
<evidence type="ECO:0000313" key="3">
    <source>
        <dbReference type="Proteomes" id="UP000034883"/>
    </source>
</evidence>
<accession>A0A0F6W2H2</accession>
<feature type="transmembrane region" description="Helical" evidence="1">
    <location>
        <begin position="203"/>
        <end position="222"/>
    </location>
</feature>
<dbReference type="EMBL" id="CP011125">
    <property type="protein sequence ID" value="AKF05571.1"/>
    <property type="molecule type" value="Genomic_DNA"/>
</dbReference>
<protein>
    <recommendedName>
        <fullName evidence="4">Tetratricopeptide repeat protein</fullName>
    </recommendedName>
</protein>
<keyword evidence="1" id="KW-0812">Transmembrane</keyword>
<keyword evidence="3" id="KW-1185">Reference proteome</keyword>
<sequence length="223" mass="24209">MTAPAREDGRWARRIARAVGIAGVLLLVLAVRVVTASRAELVEADRLRERGDVDASVAHYRRAARWYAPGNPYSTDALDRLAEIARGAEAAGDRDLALAAWRSVRGAILGARSFYVPHAERLERADEHIATLMAALPPPPVDAGRSEAERRAAHLELLRDVPRPSPFWGLVALLGLATWIVAALAFVTRAIDEEDRLVAAQARVWGTVWILGFGSFLLGLALA</sequence>
<name>A0A0F6W2H2_9BACT</name>
<dbReference type="OrthoDB" id="5516102at2"/>
<reference evidence="2 3" key="1">
    <citation type="submission" date="2015-03" db="EMBL/GenBank/DDBJ databases">
        <title>Genome assembly of Sandaracinus amylolyticus DSM 53668.</title>
        <authorList>
            <person name="Sharma G."/>
            <person name="Subramanian S."/>
        </authorList>
    </citation>
    <scope>NUCLEOTIDE SEQUENCE [LARGE SCALE GENOMIC DNA]</scope>
    <source>
        <strain evidence="2 3">DSM 53668</strain>
    </source>
</reference>
<dbReference type="STRING" id="927083.DB32_002720"/>
<evidence type="ECO:0000313" key="2">
    <source>
        <dbReference type="EMBL" id="AKF05571.1"/>
    </source>
</evidence>
<organism evidence="2 3">
    <name type="scientific">Sandaracinus amylolyticus</name>
    <dbReference type="NCBI Taxonomy" id="927083"/>
    <lineage>
        <taxon>Bacteria</taxon>
        <taxon>Pseudomonadati</taxon>
        <taxon>Myxococcota</taxon>
        <taxon>Polyangia</taxon>
        <taxon>Polyangiales</taxon>
        <taxon>Sandaracinaceae</taxon>
        <taxon>Sandaracinus</taxon>
    </lineage>
</organism>
<keyword evidence="1" id="KW-0472">Membrane</keyword>
<evidence type="ECO:0000256" key="1">
    <source>
        <dbReference type="SAM" id="Phobius"/>
    </source>
</evidence>
<keyword evidence="1" id="KW-1133">Transmembrane helix</keyword>
<evidence type="ECO:0008006" key="4">
    <source>
        <dbReference type="Google" id="ProtNLM"/>
    </source>
</evidence>
<proteinExistence type="predicted"/>